<dbReference type="InterPro" id="IPR002509">
    <property type="entry name" value="NODB_dom"/>
</dbReference>
<name>A0A420WM26_9PROT</name>
<proteinExistence type="inferred from homology"/>
<evidence type="ECO:0000256" key="4">
    <source>
        <dbReference type="ARBA" id="ARBA00032976"/>
    </source>
</evidence>
<dbReference type="AlphaFoldDB" id="A0A420WM26"/>
<comment type="similarity">
    <text evidence="2">Belongs to the polysaccharide deacetylase family.</text>
</comment>
<dbReference type="Proteomes" id="UP000282211">
    <property type="component" value="Unassembled WGS sequence"/>
</dbReference>
<dbReference type="RefSeq" id="WP_121099741.1">
    <property type="nucleotide sequence ID" value="NZ_RBII01000001.1"/>
</dbReference>
<evidence type="ECO:0000256" key="3">
    <source>
        <dbReference type="ARBA" id="ARBA00020071"/>
    </source>
</evidence>
<reference evidence="6 7" key="1">
    <citation type="submission" date="2018-10" db="EMBL/GenBank/DDBJ databases">
        <title>Genomic Encyclopedia of Type Strains, Phase IV (KMG-IV): sequencing the most valuable type-strain genomes for metagenomic binning, comparative biology and taxonomic classification.</title>
        <authorList>
            <person name="Goeker M."/>
        </authorList>
    </citation>
    <scope>NUCLEOTIDE SEQUENCE [LARGE SCALE GENOMIC DNA]</scope>
    <source>
        <strain evidence="6 7">DSM 22008</strain>
    </source>
</reference>
<dbReference type="OrthoDB" id="9787041at2"/>
<dbReference type="Pfam" id="PF01522">
    <property type="entry name" value="Polysacc_deac_1"/>
    <property type="match status" value="1"/>
</dbReference>
<feature type="domain" description="NodB homology" evidence="5">
    <location>
        <begin position="85"/>
        <end position="156"/>
    </location>
</feature>
<evidence type="ECO:0000256" key="1">
    <source>
        <dbReference type="ARBA" id="ARBA00003236"/>
    </source>
</evidence>
<accession>A0A420WM26</accession>
<dbReference type="PANTHER" id="PTHR43123">
    <property type="entry name" value="POLYSACCHARIDE DEACETYLASE-RELATED"/>
    <property type="match status" value="1"/>
</dbReference>
<gene>
    <name evidence="6" type="ORF">DES40_1292</name>
</gene>
<dbReference type="InterPro" id="IPR011330">
    <property type="entry name" value="Glyco_hydro/deAcase_b/a-brl"/>
</dbReference>
<keyword evidence="7" id="KW-1185">Reference proteome</keyword>
<dbReference type="GO" id="GO:0005975">
    <property type="term" value="P:carbohydrate metabolic process"/>
    <property type="evidence" value="ECO:0007669"/>
    <property type="project" value="InterPro"/>
</dbReference>
<evidence type="ECO:0000313" key="7">
    <source>
        <dbReference type="Proteomes" id="UP000282211"/>
    </source>
</evidence>
<sequence length="298" mass="33848">MDKSYLAYPNRAYGQDHEFYDWRMAKDRPSLAWENGAKVAICFIIPLEFFPLNPSGTPFKHPGAMVTPYPDLRHFTVRDYGNRIGVYRILDTLKAANISATFAVNGEIAKRYPPLLNFIRNAGHEVAAHGLSTDAIHHEALTPTDENSLIENTLYCFDTKPDGWMSPARNQSSRTIDLLTDHEMHYCLDWEADSVPVATKGGLTLIPNSYELSDFTLLHMRKQGEEAWLKQMKSSIDLLIEEHSRFGSQMLGLTLTPYVIGQPFRIWALRELLSHINVTEGVEAFTAGEIDKKFRSQK</sequence>
<evidence type="ECO:0000259" key="5">
    <source>
        <dbReference type="Pfam" id="PF01522"/>
    </source>
</evidence>
<organism evidence="6 7">
    <name type="scientific">Litorimonas taeanensis</name>
    <dbReference type="NCBI Taxonomy" id="568099"/>
    <lineage>
        <taxon>Bacteria</taxon>
        <taxon>Pseudomonadati</taxon>
        <taxon>Pseudomonadota</taxon>
        <taxon>Alphaproteobacteria</taxon>
        <taxon>Maricaulales</taxon>
        <taxon>Robiginitomaculaceae</taxon>
    </lineage>
</organism>
<evidence type="ECO:0000256" key="2">
    <source>
        <dbReference type="ARBA" id="ARBA00010973"/>
    </source>
</evidence>
<evidence type="ECO:0000313" key="6">
    <source>
        <dbReference type="EMBL" id="RKQ71956.1"/>
    </source>
</evidence>
<comment type="function">
    <text evidence="1">Is involved in generating a small heat-stable compound (Nod), an acylated oligomer of N-acetylglucosamine, that stimulates mitosis in various plant protoplasts.</text>
</comment>
<dbReference type="GO" id="GO:0016810">
    <property type="term" value="F:hydrolase activity, acting on carbon-nitrogen (but not peptide) bonds"/>
    <property type="evidence" value="ECO:0007669"/>
    <property type="project" value="InterPro"/>
</dbReference>
<protein>
    <recommendedName>
        <fullName evidence="3">Chitooligosaccharide deacetylase</fullName>
    </recommendedName>
    <alternativeName>
        <fullName evidence="4">Nodulation protein B</fullName>
    </alternativeName>
</protein>
<dbReference type="InParanoid" id="A0A420WM26"/>
<comment type="caution">
    <text evidence="6">The sequence shown here is derived from an EMBL/GenBank/DDBJ whole genome shotgun (WGS) entry which is preliminary data.</text>
</comment>
<dbReference type="SUPFAM" id="SSF88713">
    <property type="entry name" value="Glycoside hydrolase/deacetylase"/>
    <property type="match status" value="1"/>
</dbReference>
<dbReference type="EMBL" id="RBII01000001">
    <property type="protein sequence ID" value="RKQ71956.1"/>
    <property type="molecule type" value="Genomic_DNA"/>
</dbReference>
<dbReference type="Gene3D" id="3.20.20.370">
    <property type="entry name" value="Glycoside hydrolase/deacetylase"/>
    <property type="match status" value="1"/>
</dbReference>
<dbReference type="PANTHER" id="PTHR43123:SF4">
    <property type="entry name" value="POLYSACCHARIDE DEACETYLASE"/>
    <property type="match status" value="1"/>
</dbReference>